<dbReference type="EMBL" id="CP028130">
    <property type="protein sequence ID" value="AZZ56859.1"/>
    <property type="molecule type" value="Genomic_DNA"/>
</dbReference>
<dbReference type="AlphaFoldDB" id="A0AAD1AHN6"/>
<proteinExistence type="predicted"/>
<dbReference type="Proteomes" id="UP000283946">
    <property type="component" value="Chromosome"/>
</dbReference>
<accession>A0AAD1AHN6</accession>
<name>A0AAD1AHN6_9MICO</name>
<dbReference type="KEGG" id="ria:C7V51_14000"/>
<evidence type="ECO:0000313" key="1">
    <source>
        <dbReference type="EMBL" id="AZZ56859.1"/>
    </source>
</evidence>
<gene>
    <name evidence="1" type="ORF">C7V51_14000</name>
</gene>
<organism evidence="1 2">
    <name type="scientific">Rathayibacter iranicus</name>
    <dbReference type="NCBI Taxonomy" id="59737"/>
    <lineage>
        <taxon>Bacteria</taxon>
        <taxon>Bacillati</taxon>
        <taxon>Actinomycetota</taxon>
        <taxon>Actinomycetes</taxon>
        <taxon>Micrococcales</taxon>
        <taxon>Microbacteriaceae</taxon>
        <taxon>Rathayibacter</taxon>
    </lineage>
</organism>
<sequence>MIAGIAAGGYVALVKTTGTLPEARIFLRAGPAVTNFRREWGALLEARIGAVAPAATLRQQTDHLVVGIRERSPSECVLALGAILATLVEVRALPIGCLLDLEAAPAAGPFEFLADQIWAERPDWAETAFPQFSAEDIDVASPIGLNDQIVVLTSGLAAATLTAVLESIPVEGMADRQVPPHRQDTRPSSHRTMAGGNARRSVMFVASWTPALGGETGVAYLAASQYLLGGEGSQIFDQLRDRHRLVYSLSTQPYRSLSGNLSVADFSIELGRESEARDVVASVLAGAYGTNYADEATAALAGFSRWVHFGQGRGFLLDMLTQVITNVDRPVDLLEDPSTILRPSSSAISEAIEHLRDAPNYILSVTPESVHTPEPVHTVERAS</sequence>
<protein>
    <submittedName>
        <fullName evidence="1">Uncharacterized protein</fullName>
    </submittedName>
</protein>
<reference evidence="1 2" key="1">
    <citation type="submission" date="2018-03" db="EMBL/GenBank/DDBJ databases">
        <title>Bacteriophage NCPPB3778 and a type I-E CRISPR drive the evolution of the US Biological Select Agent, Rathayibacter toxicus.</title>
        <authorList>
            <person name="Davis E.W.II."/>
            <person name="Tabima J.F."/>
            <person name="Weisberg A.J."/>
            <person name="Dantas Lopes L."/>
            <person name="Wiseman M.S."/>
            <person name="Wiseman M.S."/>
            <person name="Pupko T."/>
            <person name="Belcher M.S."/>
            <person name="Sechler A.J."/>
            <person name="Tancos M.A."/>
            <person name="Schroeder B.K."/>
            <person name="Murray T.D."/>
            <person name="Luster D.G."/>
            <person name="Schneider W.L."/>
            <person name="Rogers E."/>
            <person name="Andreote F.D."/>
            <person name="Grunwald N.J."/>
            <person name="Putnam M.L."/>
            <person name="Chang J.H."/>
        </authorList>
    </citation>
    <scope>NUCLEOTIDE SEQUENCE [LARGE SCALE GENOMIC DNA]</scope>
    <source>
        <strain evidence="1 2">NCCPB 2253</strain>
    </source>
</reference>
<evidence type="ECO:0000313" key="2">
    <source>
        <dbReference type="Proteomes" id="UP000283946"/>
    </source>
</evidence>